<evidence type="ECO:0000256" key="5">
    <source>
        <dbReference type="ARBA" id="ARBA00022741"/>
    </source>
</evidence>
<dbReference type="InterPro" id="IPR036890">
    <property type="entry name" value="HATPase_C_sf"/>
</dbReference>
<name>A0A512DXV3_9PROT</name>
<evidence type="ECO:0000313" key="9">
    <source>
        <dbReference type="EMBL" id="GEO41314.1"/>
    </source>
</evidence>
<dbReference type="EMBL" id="BJYZ01000027">
    <property type="protein sequence ID" value="GEO41314.1"/>
    <property type="molecule type" value="Genomic_DNA"/>
</dbReference>
<dbReference type="GO" id="GO:0004673">
    <property type="term" value="F:protein histidine kinase activity"/>
    <property type="evidence" value="ECO:0007669"/>
    <property type="project" value="UniProtKB-EC"/>
</dbReference>
<dbReference type="SUPFAM" id="SSF55874">
    <property type="entry name" value="ATPase domain of HSP90 chaperone/DNA topoisomerase II/histidine kinase"/>
    <property type="match status" value="1"/>
</dbReference>
<dbReference type="RefSeq" id="WP_044431553.1">
    <property type="nucleotide sequence ID" value="NZ_BJYZ01000027.1"/>
</dbReference>
<evidence type="ECO:0000256" key="1">
    <source>
        <dbReference type="ARBA" id="ARBA00000085"/>
    </source>
</evidence>
<dbReference type="Pfam" id="PF07568">
    <property type="entry name" value="HisKA_2"/>
    <property type="match status" value="1"/>
</dbReference>
<feature type="domain" description="Histidine kinase" evidence="8">
    <location>
        <begin position="188"/>
        <end position="383"/>
    </location>
</feature>
<dbReference type="InterPro" id="IPR029016">
    <property type="entry name" value="GAF-like_dom_sf"/>
</dbReference>
<comment type="caution">
    <text evidence="9">The sequence shown here is derived from an EMBL/GenBank/DDBJ whole genome shotgun (WGS) entry which is preliminary data.</text>
</comment>
<sequence length="390" mass="42698">MHSQQQGWAEQQDALAEFGQFALSCIDLDLILQRACELVARGLQTPIAKIMQTIPESDELLIRAAVGLPRDIATTGVTKVPGGHGSAAGYTLVEGEPIVSHIPTETRFQVSEVVRRADVVVSANVVIGATGEAFGTLEVDSLAERTFTQADISFLQNYANLLAAALDRHKAHRERVANAEERSILLRELQHRTQNDLAIITSMLRMEARRAKRSETRRRLESVGHRVEALSLVYRRLYVTGVTDAVNLSAYLDELVKRRFLMHGLEHDDAVKLDLHLTPVEVDHSQAVAVGLIVNELVTNCLKYAFPLRQGTVTVTLERVEPGKARLTVADDGIGMPDDQVRGHGIGLELTPVLAKMASGDFTLEQRDAGTAGHLVFYIPDLRGGGSKPL</sequence>
<evidence type="ECO:0000313" key="10">
    <source>
        <dbReference type="Proteomes" id="UP000321523"/>
    </source>
</evidence>
<comment type="catalytic activity">
    <reaction evidence="1">
        <text>ATP + protein L-histidine = ADP + protein N-phospho-L-histidine.</text>
        <dbReference type="EC" id="2.7.13.3"/>
    </reaction>
</comment>
<dbReference type="PANTHER" id="PTHR41523">
    <property type="entry name" value="TWO-COMPONENT SYSTEM SENSOR PROTEIN"/>
    <property type="match status" value="1"/>
</dbReference>
<dbReference type="SMART" id="SM00065">
    <property type="entry name" value="GAF"/>
    <property type="match status" value="1"/>
</dbReference>
<evidence type="ECO:0000256" key="6">
    <source>
        <dbReference type="ARBA" id="ARBA00022777"/>
    </source>
</evidence>
<evidence type="ECO:0000256" key="2">
    <source>
        <dbReference type="ARBA" id="ARBA00012438"/>
    </source>
</evidence>
<dbReference type="GO" id="GO:0005524">
    <property type="term" value="F:ATP binding"/>
    <property type="evidence" value="ECO:0007669"/>
    <property type="project" value="UniProtKB-KW"/>
</dbReference>
<keyword evidence="6 9" id="KW-0418">Kinase</keyword>
<dbReference type="EC" id="2.7.13.3" evidence="2"/>
<keyword evidence="10" id="KW-1185">Reference proteome</keyword>
<dbReference type="SUPFAM" id="SSF55781">
    <property type="entry name" value="GAF domain-like"/>
    <property type="match status" value="1"/>
</dbReference>
<dbReference type="Pfam" id="PF01590">
    <property type="entry name" value="GAF"/>
    <property type="match status" value="1"/>
</dbReference>
<reference evidence="9 10" key="1">
    <citation type="submission" date="2019-07" db="EMBL/GenBank/DDBJ databases">
        <title>Whole genome shotgun sequence of Skermanella aerolata NBRC 106429.</title>
        <authorList>
            <person name="Hosoyama A."/>
            <person name="Uohara A."/>
            <person name="Ohji S."/>
            <person name="Ichikawa N."/>
        </authorList>
    </citation>
    <scope>NUCLEOTIDE SEQUENCE [LARGE SCALE GENOMIC DNA]</scope>
    <source>
        <strain evidence="9 10">NBRC 106429</strain>
    </source>
</reference>
<keyword evidence="5" id="KW-0547">Nucleotide-binding</keyword>
<protein>
    <recommendedName>
        <fullName evidence="2">histidine kinase</fullName>
        <ecNumber evidence="2">2.7.13.3</ecNumber>
    </recommendedName>
</protein>
<dbReference type="PANTHER" id="PTHR41523:SF8">
    <property type="entry name" value="ETHYLENE RESPONSE SENSOR PROTEIN"/>
    <property type="match status" value="1"/>
</dbReference>
<accession>A0A512DXV3</accession>
<dbReference type="InterPro" id="IPR011495">
    <property type="entry name" value="Sig_transdc_His_kin_sub2_dim/P"/>
</dbReference>
<dbReference type="Gene3D" id="3.30.565.10">
    <property type="entry name" value="Histidine kinase-like ATPase, C-terminal domain"/>
    <property type="match status" value="1"/>
</dbReference>
<proteinExistence type="predicted"/>
<keyword evidence="3" id="KW-0597">Phosphoprotein</keyword>
<dbReference type="InterPro" id="IPR003018">
    <property type="entry name" value="GAF"/>
</dbReference>
<dbReference type="AlphaFoldDB" id="A0A512DXV3"/>
<dbReference type="Proteomes" id="UP000321523">
    <property type="component" value="Unassembled WGS sequence"/>
</dbReference>
<evidence type="ECO:0000256" key="4">
    <source>
        <dbReference type="ARBA" id="ARBA00022679"/>
    </source>
</evidence>
<gene>
    <name evidence="9" type="ORF">SAE02_54620</name>
</gene>
<evidence type="ECO:0000256" key="7">
    <source>
        <dbReference type="ARBA" id="ARBA00022840"/>
    </source>
</evidence>
<dbReference type="PROSITE" id="PS50109">
    <property type="entry name" value="HIS_KIN"/>
    <property type="match status" value="1"/>
</dbReference>
<evidence type="ECO:0000259" key="8">
    <source>
        <dbReference type="PROSITE" id="PS50109"/>
    </source>
</evidence>
<dbReference type="InterPro" id="IPR005467">
    <property type="entry name" value="His_kinase_dom"/>
</dbReference>
<dbReference type="InterPro" id="IPR003594">
    <property type="entry name" value="HATPase_dom"/>
</dbReference>
<dbReference type="Pfam" id="PF02518">
    <property type="entry name" value="HATPase_c"/>
    <property type="match status" value="1"/>
</dbReference>
<evidence type="ECO:0000256" key="3">
    <source>
        <dbReference type="ARBA" id="ARBA00022553"/>
    </source>
</evidence>
<dbReference type="SMART" id="SM00387">
    <property type="entry name" value="HATPase_c"/>
    <property type="match status" value="1"/>
</dbReference>
<keyword evidence="4" id="KW-0808">Transferase</keyword>
<dbReference type="Gene3D" id="3.30.450.40">
    <property type="match status" value="1"/>
</dbReference>
<organism evidence="9 10">
    <name type="scientific">Skermanella aerolata</name>
    <dbReference type="NCBI Taxonomy" id="393310"/>
    <lineage>
        <taxon>Bacteria</taxon>
        <taxon>Pseudomonadati</taxon>
        <taxon>Pseudomonadota</taxon>
        <taxon>Alphaproteobacteria</taxon>
        <taxon>Rhodospirillales</taxon>
        <taxon>Azospirillaceae</taxon>
        <taxon>Skermanella</taxon>
    </lineage>
</organism>
<keyword evidence="7" id="KW-0067">ATP-binding</keyword>